<dbReference type="Proteomes" id="UP000275846">
    <property type="component" value="Unassembled WGS sequence"/>
</dbReference>
<protein>
    <submittedName>
        <fullName evidence="1 3">Uncharacterized protein</fullName>
    </submittedName>
</protein>
<organism evidence="3">
    <name type="scientific">Schistocephalus solidus</name>
    <name type="common">Tapeworm</name>
    <dbReference type="NCBI Taxonomy" id="70667"/>
    <lineage>
        <taxon>Eukaryota</taxon>
        <taxon>Metazoa</taxon>
        <taxon>Spiralia</taxon>
        <taxon>Lophotrochozoa</taxon>
        <taxon>Platyhelminthes</taxon>
        <taxon>Cestoda</taxon>
        <taxon>Eucestoda</taxon>
        <taxon>Diphyllobothriidea</taxon>
        <taxon>Diphyllobothriidae</taxon>
        <taxon>Schistocephalus</taxon>
    </lineage>
</organism>
<dbReference type="WBParaSite" id="SSLN_0001792101-mRNA-1">
    <property type="protein sequence ID" value="SSLN_0001792101-mRNA-1"/>
    <property type="gene ID" value="SSLN_0001792101"/>
</dbReference>
<evidence type="ECO:0000313" key="1">
    <source>
        <dbReference type="EMBL" id="VDM03652.1"/>
    </source>
</evidence>
<dbReference type="OrthoDB" id="6308550at2759"/>
<accession>A0A183TLB8</accession>
<sequence>MPTVEKVPVSSVCDADPRALITLGVHPHNREHYTEEGGGQYAALHHSARHCECLGYRPIVSDARRHPFSICHCECFGYRPVVSDARHHPVIDAPCSAASPPPSLLPGVPQTLPAATAAASSSSSSGDAVGGLQDLGGQFREDDVGRASSAVVAAAAAAKAMMQAAGIVNPVYPPLDRNDELTNVEPMVRRPLRLPATDRFILWGALAKTAA</sequence>
<proteinExistence type="predicted"/>
<reference evidence="3" key="1">
    <citation type="submission" date="2016-06" db="UniProtKB">
        <authorList>
            <consortium name="WormBaseParasite"/>
        </authorList>
    </citation>
    <scope>IDENTIFICATION</scope>
</reference>
<dbReference type="AlphaFoldDB" id="A0A183TLB8"/>
<reference evidence="1 2" key="2">
    <citation type="submission" date="2018-11" db="EMBL/GenBank/DDBJ databases">
        <authorList>
            <consortium name="Pathogen Informatics"/>
        </authorList>
    </citation>
    <scope>NUCLEOTIDE SEQUENCE [LARGE SCALE GENOMIC DNA]</scope>
    <source>
        <strain evidence="1 2">NST_G2</strain>
    </source>
</reference>
<keyword evidence="2" id="KW-1185">Reference proteome</keyword>
<evidence type="ECO:0000313" key="2">
    <source>
        <dbReference type="Proteomes" id="UP000275846"/>
    </source>
</evidence>
<evidence type="ECO:0000313" key="3">
    <source>
        <dbReference type="WBParaSite" id="SSLN_0001792101-mRNA-1"/>
    </source>
</evidence>
<name>A0A183TLB8_SCHSO</name>
<gene>
    <name evidence="1" type="ORF">SSLN_LOCUS17266</name>
</gene>
<dbReference type="EMBL" id="UYSU01042237">
    <property type="protein sequence ID" value="VDM03652.1"/>
    <property type="molecule type" value="Genomic_DNA"/>
</dbReference>